<feature type="domain" description="P-type ATPase A" evidence="14">
    <location>
        <begin position="252"/>
        <end position="317"/>
    </location>
</feature>
<evidence type="ECO:0000256" key="7">
    <source>
        <dbReference type="ARBA" id="ARBA00022824"/>
    </source>
</evidence>
<evidence type="ECO:0000259" key="15">
    <source>
        <dbReference type="Pfam" id="PF23143"/>
    </source>
</evidence>
<feature type="transmembrane region" description="Helical" evidence="13">
    <location>
        <begin position="1029"/>
        <end position="1051"/>
    </location>
</feature>
<dbReference type="InterPro" id="IPR044492">
    <property type="entry name" value="P_typ_ATPase_HD_dom"/>
</dbReference>
<keyword evidence="10" id="KW-1278">Translocase</keyword>
<keyword evidence="5" id="KW-0479">Metal-binding</keyword>
<dbReference type="PANTHER" id="PTHR45630">
    <property type="entry name" value="CATION-TRANSPORTING ATPASE-RELATED"/>
    <property type="match status" value="1"/>
</dbReference>
<evidence type="ECO:0000313" key="16">
    <source>
        <dbReference type="Proteomes" id="UP000035681"/>
    </source>
</evidence>
<dbReference type="GO" id="GO:0005789">
    <property type="term" value="C:endoplasmic reticulum membrane"/>
    <property type="evidence" value="ECO:0007669"/>
    <property type="project" value="UniProtKB-SubCell"/>
</dbReference>
<feature type="transmembrane region" description="Helical" evidence="13">
    <location>
        <begin position="1063"/>
        <end position="1084"/>
    </location>
</feature>
<dbReference type="NCBIfam" id="TIGR01494">
    <property type="entry name" value="ATPase_P-type"/>
    <property type="match status" value="2"/>
</dbReference>
<evidence type="ECO:0000256" key="2">
    <source>
        <dbReference type="ARBA" id="ARBA00006000"/>
    </source>
</evidence>
<comment type="similarity">
    <text evidence="2">Belongs to the cation transport ATPase (P-type) (TC 3.A.3) family. Type V subfamily.</text>
</comment>
<keyword evidence="9" id="KW-0460">Magnesium</keyword>
<evidence type="ECO:0000256" key="5">
    <source>
        <dbReference type="ARBA" id="ARBA00022723"/>
    </source>
</evidence>
<dbReference type="Gene3D" id="3.40.50.1000">
    <property type="entry name" value="HAD superfamily/HAD-like"/>
    <property type="match status" value="1"/>
</dbReference>
<dbReference type="SFLD" id="SFLDF00027">
    <property type="entry name" value="p-type_atpase"/>
    <property type="match status" value="1"/>
</dbReference>
<feature type="domain" description="P5A-ATPase transmembrane helical hairpin" evidence="15">
    <location>
        <begin position="16"/>
        <end position="85"/>
    </location>
</feature>
<dbReference type="WBParaSite" id="TCONS_00003577.p1">
    <property type="protein sequence ID" value="TCONS_00003577.p1"/>
    <property type="gene ID" value="XLOC_003318"/>
</dbReference>
<reference evidence="17" key="1">
    <citation type="submission" date="2024-02" db="UniProtKB">
        <authorList>
            <consortium name="WormBaseParasite"/>
        </authorList>
    </citation>
    <scope>IDENTIFICATION</scope>
</reference>
<evidence type="ECO:0000256" key="9">
    <source>
        <dbReference type="ARBA" id="ARBA00022842"/>
    </source>
</evidence>
<protein>
    <submittedName>
        <fullName evidence="17">Cation-transporting ATPase</fullName>
    </submittedName>
</protein>
<dbReference type="InterPro" id="IPR006544">
    <property type="entry name" value="P-type_TPase_V"/>
</dbReference>
<feature type="transmembrane region" description="Helical" evidence="13">
    <location>
        <begin position="396"/>
        <end position="416"/>
    </location>
</feature>
<dbReference type="FunFam" id="3.40.50.1000:FF:000056">
    <property type="entry name" value="Cation-transporting ATPase"/>
    <property type="match status" value="1"/>
</dbReference>
<dbReference type="GO" id="GO:0016887">
    <property type="term" value="F:ATP hydrolysis activity"/>
    <property type="evidence" value="ECO:0007669"/>
    <property type="project" value="InterPro"/>
</dbReference>
<feature type="transmembrane region" description="Helical" evidence="13">
    <location>
        <begin position="187"/>
        <end position="207"/>
    </location>
</feature>
<evidence type="ECO:0000259" key="14">
    <source>
        <dbReference type="Pfam" id="PF00122"/>
    </source>
</evidence>
<dbReference type="InterPro" id="IPR059000">
    <property type="entry name" value="ATPase_P-type_domA"/>
</dbReference>
<dbReference type="SFLD" id="SFLDG00002">
    <property type="entry name" value="C1.7:_P-type_atpase_like"/>
    <property type="match status" value="1"/>
</dbReference>
<dbReference type="Pfam" id="PF00122">
    <property type="entry name" value="E1-E2_ATPase"/>
    <property type="match status" value="1"/>
</dbReference>
<evidence type="ECO:0000256" key="12">
    <source>
        <dbReference type="ARBA" id="ARBA00023136"/>
    </source>
</evidence>
<feature type="transmembrane region" description="Helical" evidence="13">
    <location>
        <begin position="20"/>
        <end position="42"/>
    </location>
</feature>
<sequence length="1145" mass="131548">MAVDELIDHIKICKIRPILLQLHVAPFIILYLGTLLSWKFYFQNEENYFTFIVISSSIFIFQIFIGLFSLWFKEFYYFLSCKNEKNIKNATHVLVKPTINNGKCEILPINYDNLINGEVKIWIEFQKVVYVYDENKKQFNQLEFDNNKSFNFFNSWLGLTSDEIITQTRLKYGNNNMEMVIPSFMELLIERFIAPLFVFQMFCVVLWFLSDMIFFSLLTLAMLILLEITVVLEQMKNMKMIRDMGNKPYPIDVYRKNEWIKIQSNELIVGDLILIDRNLKNNIVPCDLLLLRGNCILDETMLTGESIPQMKESTELLSKENYFDYKRDMKLHVLCGGTKIIQNTYEYNDNDALPKPPNNGVLCYVLKTGFSTSQGSLLRTILFGVNKITTNNFETFIFILFLLFFAIAAAIYVWVTRSLEENFDKFKTFVRCSLIITSVVPTKLPIVLSLAINQSLEALNKLGIFCTEPFRIPFSGKIDICCFDKTGTLTTNDLIVNGIGYIDEDKNICIKNKNEISDITLNVLASCHSLIILDEELIGDSIEKESLKWIEWSIIENDLVLSNDKKSSTIKILHRYHFTSQLRRMTVISEITSNDNESSIIVTVKGAPEVLKNMLISIPEGYVNGYKKLTQQGYRVLALGYSKLKNINKNNIRYISRNELEKDLTFAGFLIISCPLKIDSKAMIKEIKDSGHNIIMITGDNQLTACHVSNELQFTNELKEIMILGNENDKWFWQSINEEKKIELKNESSDFFNLYELCVTGNSFDYLYKNERNFLKSILKCIKIYARMTPKQKEEVINELKNQGYTTLMCGDGTNDVGALKHSHVGVALLSHPSDTNETEEINEQIPQIPEYIRIFLSPDHPYNKKLKEQQQQMFGEIGLKKNSIIKLGDASIAAPFTSKFTSISSICTIIKQGICTLVVSLQMFKILALNALISSYSQSVLYSLGIRASDYQMSLKGSLLSSCYLFVTASKPSNKLSKKKPISNIFNIYTILTIFFQFCIHFASILYIVNLSRIYEPQVENTTLETKFTPSLLNSSIYLLGMTLQISNFIVNYRGQPFMESIFENTPFLCSVTMALSIIFVFASNTLPIMSNFFELVQFPDDFKNKIENSSASLTHVMIKFRCDKKKYSASLTFWVSQRNSITC</sequence>
<dbReference type="PROSITE" id="PS00154">
    <property type="entry name" value="ATPASE_E1_E2"/>
    <property type="match status" value="1"/>
</dbReference>
<evidence type="ECO:0000256" key="3">
    <source>
        <dbReference type="ARBA" id="ARBA00022448"/>
    </source>
</evidence>
<dbReference type="PANTHER" id="PTHR45630:SF7">
    <property type="entry name" value="ENDOPLASMIC RETICULUM TRANSMEMBRANE HELIX TRANSLOCASE"/>
    <property type="match status" value="1"/>
</dbReference>
<evidence type="ECO:0000256" key="8">
    <source>
        <dbReference type="ARBA" id="ARBA00022840"/>
    </source>
</evidence>
<dbReference type="InterPro" id="IPR001757">
    <property type="entry name" value="P_typ_ATPase"/>
</dbReference>
<dbReference type="InterPro" id="IPR018303">
    <property type="entry name" value="ATPase_P-typ_P_site"/>
</dbReference>
<keyword evidence="8" id="KW-0067">ATP-binding</keyword>
<feature type="transmembrane region" description="Helical" evidence="13">
    <location>
        <begin position="48"/>
        <end position="72"/>
    </location>
</feature>
<dbReference type="SUPFAM" id="SSF81660">
    <property type="entry name" value="Metal cation-transporting ATPase, ATP-binding domain N"/>
    <property type="match status" value="1"/>
</dbReference>
<dbReference type="SUPFAM" id="SSF56784">
    <property type="entry name" value="HAD-like"/>
    <property type="match status" value="1"/>
</dbReference>
<keyword evidence="7" id="KW-0256">Endoplasmic reticulum</keyword>
<evidence type="ECO:0000256" key="10">
    <source>
        <dbReference type="ARBA" id="ARBA00022967"/>
    </source>
</evidence>
<dbReference type="Proteomes" id="UP000035681">
    <property type="component" value="Unplaced"/>
</dbReference>
<proteinExistence type="inferred from homology"/>
<organism evidence="16 17">
    <name type="scientific">Strongyloides stercoralis</name>
    <name type="common">Threadworm</name>
    <dbReference type="NCBI Taxonomy" id="6248"/>
    <lineage>
        <taxon>Eukaryota</taxon>
        <taxon>Metazoa</taxon>
        <taxon>Ecdysozoa</taxon>
        <taxon>Nematoda</taxon>
        <taxon>Chromadorea</taxon>
        <taxon>Rhabditida</taxon>
        <taxon>Tylenchina</taxon>
        <taxon>Panagrolaimomorpha</taxon>
        <taxon>Strongyloidoidea</taxon>
        <taxon>Strongyloididae</taxon>
        <taxon>Strongyloides</taxon>
    </lineage>
</organism>
<evidence type="ECO:0000256" key="11">
    <source>
        <dbReference type="ARBA" id="ARBA00022989"/>
    </source>
</evidence>
<dbReference type="Gene3D" id="3.40.1110.10">
    <property type="entry name" value="Calcium-transporting ATPase, cytoplasmic domain N"/>
    <property type="match status" value="1"/>
</dbReference>
<comment type="subcellular location">
    <subcellularLocation>
        <location evidence="1">Endoplasmic reticulum membrane</location>
        <topology evidence="1">Multi-pass membrane protein</topology>
    </subcellularLocation>
</comment>
<dbReference type="PRINTS" id="PR00119">
    <property type="entry name" value="CATATPASE"/>
</dbReference>
<keyword evidence="11 13" id="KW-1133">Transmembrane helix</keyword>
<keyword evidence="3" id="KW-0813">Transport</keyword>
<evidence type="ECO:0000256" key="4">
    <source>
        <dbReference type="ARBA" id="ARBA00022692"/>
    </source>
</evidence>
<dbReference type="NCBIfam" id="TIGR01657">
    <property type="entry name" value="P-ATPase-V"/>
    <property type="match status" value="1"/>
</dbReference>
<keyword evidence="6" id="KW-0547">Nucleotide-binding</keyword>
<dbReference type="GO" id="GO:0006874">
    <property type="term" value="P:intracellular calcium ion homeostasis"/>
    <property type="evidence" value="ECO:0007669"/>
    <property type="project" value="TreeGrafter"/>
</dbReference>
<dbReference type="SFLD" id="SFLDS00003">
    <property type="entry name" value="Haloacid_Dehalogenase"/>
    <property type="match status" value="1"/>
</dbReference>
<dbReference type="InterPro" id="IPR057255">
    <property type="entry name" value="2TM_P5A-ATPase"/>
</dbReference>
<dbReference type="GO" id="GO:0019829">
    <property type="term" value="F:ATPase-coupled monoatomic cation transmembrane transporter activity"/>
    <property type="evidence" value="ECO:0007669"/>
    <property type="project" value="TreeGrafter"/>
</dbReference>
<feature type="transmembrane region" description="Helical" evidence="13">
    <location>
        <begin position="986"/>
        <end position="1009"/>
    </location>
</feature>
<dbReference type="InterPro" id="IPR023298">
    <property type="entry name" value="ATPase_P-typ_TM_dom_sf"/>
</dbReference>
<name>A0AAF5HYV9_STRER</name>
<dbReference type="InterPro" id="IPR023214">
    <property type="entry name" value="HAD_sf"/>
</dbReference>
<dbReference type="InterPro" id="IPR008250">
    <property type="entry name" value="ATPase_P-typ_transduc_dom_A_sf"/>
</dbReference>
<dbReference type="InterPro" id="IPR036412">
    <property type="entry name" value="HAD-like_sf"/>
</dbReference>
<dbReference type="Pfam" id="PF13246">
    <property type="entry name" value="Cation_ATPase"/>
    <property type="match status" value="1"/>
</dbReference>
<dbReference type="AlphaFoldDB" id="A0AAF5HYV9"/>
<keyword evidence="12 13" id="KW-0472">Membrane</keyword>
<feature type="transmembrane region" description="Helical" evidence="13">
    <location>
        <begin position="213"/>
        <end position="232"/>
    </location>
</feature>
<dbReference type="GO" id="GO:0046872">
    <property type="term" value="F:metal ion binding"/>
    <property type="evidence" value="ECO:0007669"/>
    <property type="project" value="UniProtKB-KW"/>
</dbReference>
<dbReference type="SUPFAM" id="SSF81653">
    <property type="entry name" value="Calcium ATPase, transduction domain A"/>
    <property type="match status" value="1"/>
</dbReference>
<keyword evidence="16" id="KW-1185">Reference proteome</keyword>
<evidence type="ECO:0000256" key="6">
    <source>
        <dbReference type="ARBA" id="ARBA00022741"/>
    </source>
</evidence>
<dbReference type="SUPFAM" id="SSF81665">
    <property type="entry name" value="Calcium ATPase, transmembrane domain M"/>
    <property type="match status" value="1"/>
</dbReference>
<accession>A0AAF5HYV9</accession>
<keyword evidence="4 13" id="KW-0812">Transmembrane</keyword>
<dbReference type="InterPro" id="IPR023299">
    <property type="entry name" value="ATPase_P-typ_cyto_dom_N"/>
</dbReference>
<evidence type="ECO:0000313" key="17">
    <source>
        <dbReference type="WBParaSite" id="TCONS_00003577.p1"/>
    </source>
</evidence>
<evidence type="ECO:0000256" key="13">
    <source>
        <dbReference type="SAM" id="Phobius"/>
    </source>
</evidence>
<dbReference type="Gene3D" id="2.70.150.10">
    <property type="entry name" value="Calcium-transporting ATPase, cytoplasmic transduction domain A"/>
    <property type="match status" value="1"/>
</dbReference>
<dbReference type="GO" id="GO:0015662">
    <property type="term" value="F:P-type ion transporter activity"/>
    <property type="evidence" value="ECO:0007669"/>
    <property type="project" value="TreeGrafter"/>
</dbReference>
<evidence type="ECO:0000256" key="1">
    <source>
        <dbReference type="ARBA" id="ARBA00004477"/>
    </source>
</evidence>
<dbReference type="Pfam" id="PF23143">
    <property type="entry name" value="2TM_P5A-ATPase"/>
    <property type="match status" value="1"/>
</dbReference>
<dbReference type="GO" id="GO:0005524">
    <property type="term" value="F:ATP binding"/>
    <property type="evidence" value="ECO:0007669"/>
    <property type="project" value="UniProtKB-KW"/>
</dbReference>